<dbReference type="InterPro" id="IPR005338">
    <property type="entry name" value="Anhydro_N_Ac-Mur_kinase"/>
</dbReference>
<dbReference type="PANTHER" id="PTHR30605:SF0">
    <property type="entry name" value="ANHYDRO-N-ACETYLMURAMIC ACID KINASE"/>
    <property type="match status" value="1"/>
</dbReference>
<dbReference type="CDD" id="cd24050">
    <property type="entry name" value="ASKHA_NBD_ANMK"/>
    <property type="match status" value="1"/>
</dbReference>
<dbReference type="GO" id="GO:0006040">
    <property type="term" value="P:amino sugar metabolic process"/>
    <property type="evidence" value="ECO:0007669"/>
    <property type="project" value="InterPro"/>
</dbReference>
<protein>
    <recommendedName>
        <fullName evidence="1">Anhydro-N-acetylmuramic acid kinase</fullName>
        <ecNumber evidence="1">2.7.1.170</ecNumber>
    </recommendedName>
    <alternativeName>
        <fullName evidence="1">AnhMurNAc kinase</fullName>
    </alternativeName>
</protein>
<dbReference type="SUPFAM" id="SSF53067">
    <property type="entry name" value="Actin-like ATPase domain"/>
    <property type="match status" value="1"/>
</dbReference>
<dbReference type="Pfam" id="PF03702">
    <property type="entry name" value="AnmK"/>
    <property type="match status" value="1"/>
</dbReference>
<organism evidence="2 3">
    <name type="scientific">Vandammella animalimorsus</name>
    <dbReference type="NCBI Taxonomy" id="2029117"/>
    <lineage>
        <taxon>Bacteria</taxon>
        <taxon>Pseudomonadati</taxon>
        <taxon>Pseudomonadota</taxon>
        <taxon>Betaproteobacteria</taxon>
        <taxon>Burkholderiales</taxon>
        <taxon>Comamonadaceae</taxon>
        <taxon>Vandammella</taxon>
    </lineage>
</organism>
<dbReference type="UniPathway" id="UPA00544"/>
<dbReference type="GO" id="GO:0009254">
    <property type="term" value="P:peptidoglycan turnover"/>
    <property type="evidence" value="ECO:0007669"/>
    <property type="project" value="UniProtKB-UniRule"/>
</dbReference>
<keyword evidence="1" id="KW-0067">ATP-binding</keyword>
<keyword evidence="1" id="KW-0808">Transferase</keyword>
<evidence type="ECO:0000256" key="1">
    <source>
        <dbReference type="HAMAP-Rule" id="MF_01270"/>
    </source>
</evidence>
<gene>
    <name evidence="1" type="primary">anmK</name>
    <name evidence="2" type="ORF">CK623_03865</name>
</gene>
<dbReference type="InterPro" id="IPR043129">
    <property type="entry name" value="ATPase_NBD"/>
</dbReference>
<comment type="similarity">
    <text evidence="1">Belongs to the anhydro-N-acetylmuramic acid kinase family.</text>
</comment>
<dbReference type="RefSeq" id="WP_095556432.1">
    <property type="nucleotide sequence ID" value="NZ_NSJD01000003.1"/>
</dbReference>
<dbReference type="GO" id="GO:0016773">
    <property type="term" value="F:phosphotransferase activity, alcohol group as acceptor"/>
    <property type="evidence" value="ECO:0007669"/>
    <property type="project" value="UniProtKB-UniRule"/>
</dbReference>
<proteinExistence type="inferred from homology"/>
<comment type="caution">
    <text evidence="2">The sequence shown here is derived from an EMBL/GenBank/DDBJ whole genome shotgun (WGS) entry which is preliminary data.</text>
</comment>
<comment type="pathway">
    <text evidence="1">Amino-sugar metabolism; 1,6-anhydro-N-acetylmuramate degradation.</text>
</comment>
<keyword evidence="1 2" id="KW-0418">Kinase</keyword>
<dbReference type="Gene3D" id="3.30.420.40">
    <property type="match status" value="2"/>
</dbReference>
<dbReference type="GO" id="GO:0097175">
    <property type="term" value="P:1,6-anhydro-N-acetyl-beta-muramic acid catabolic process"/>
    <property type="evidence" value="ECO:0007669"/>
    <property type="project" value="UniProtKB-UniRule"/>
</dbReference>
<comment type="catalytic activity">
    <reaction evidence="1">
        <text>1,6-anhydro-N-acetyl-beta-muramate + ATP + H2O = N-acetyl-D-muramate 6-phosphate + ADP + H(+)</text>
        <dbReference type="Rhea" id="RHEA:24952"/>
        <dbReference type="ChEBI" id="CHEBI:15377"/>
        <dbReference type="ChEBI" id="CHEBI:15378"/>
        <dbReference type="ChEBI" id="CHEBI:30616"/>
        <dbReference type="ChEBI" id="CHEBI:58690"/>
        <dbReference type="ChEBI" id="CHEBI:58722"/>
        <dbReference type="ChEBI" id="CHEBI:456216"/>
        <dbReference type="EC" id="2.7.1.170"/>
    </reaction>
</comment>
<dbReference type="GO" id="GO:0016301">
    <property type="term" value="F:kinase activity"/>
    <property type="evidence" value="ECO:0007669"/>
    <property type="project" value="UniProtKB-KW"/>
</dbReference>
<feature type="binding site" evidence="1">
    <location>
        <begin position="22"/>
        <end position="29"/>
    </location>
    <ligand>
        <name>ATP</name>
        <dbReference type="ChEBI" id="CHEBI:30616"/>
    </ligand>
</feature>
<dbReference type="UniPathway" id="UPA00343"/>
<sequence>MTLPAHCTTNAHDGWYIGLMSGTSLDGVDAVLARFAPRAAQTAQAGLQDGALGAVTVQVGGHVHLPFEASLREALMALNFPGQDELHLAALAANALAQCCAQAVARLCQQAGIAARQVAAIGAHGQTVRHRPQGAPLQRYTIQLNNPAWLAEHSGISVVADFRRRDMAAGGQGAPLAPAFHQALFGPAEGGGAGLAVLNLGGIANLSLIDAQGRTLGFDCGPANTLLDAWCLRHTGQPYDRDGQWAASGQVHQGLLRCMLAQPYFQQPAPKSTGLDVFNLDWLQQCLAQCAQVEGDAGGAAPALRPEDVQASLAELTAISCAQAYARYQQGQPVLGVCGGGAYNRHVMARLQHHLGAAVAVQSTAQWGLAPELVEACAFAWLARQCLLGLPGNLPAVTQAAGPRILGAIYPC</sequence>
<dbReference type="GO" id="GO:0005524">
    <property type="term" value="F:ATP binding"/>
    <property type="evidence" value="ECO:0007669"/>
    <property type="project" value="UniProtKB-UniRule"/>
</dbReference>
<evidence type="ECO:0000313" key="2">
    <source>
        <dbReference type="EMBL" id="PAT40917.1"/>
    </source>
</evidence>
<dbReference type="NCBIfam" id="NF007139">
    <property type="entry name" value="PRK09585.1-3"/>
    <property type="match status" value="1"/>
</dbReference>
<evidence type="ECO:0000313" key="3">
    <source>
        <dbReference type="Proteomes" id="UP000218644"/>
    </source>
</evidence>
<reference evidence="2 3" key="1">
    <citation type="submission" date="2017-08" db="EMBL/GenBank/DDBJ databases">
        <title>WGS of Clinical strains of the CDC Group NO-1 linked to zoonotic infections in humans.</title>
        <authorList>
            <person name="Bernier A.-M."/>
            <person name="Bernard K."/>
        </authorList>
    </citation>
    <scope>NUCLEOTIDE SEQUENCE [LARGE SCALE GENOMIC DNA]</scope>
    <source>
        <strain evidence="2 3">NML79-0751</strain>
    </source>
</reference>
<comment type="pathway">
    <text evidence="1">Cell wall biogenesis; peptidoglycan recycling.</text>
</comment>
<dbReference type="PANTHER" id="PTHR30605">
    <property type="entry name" value="ANHYDRO-N-ACETYLMURAMIC ACID KINASE"/>
    <property type="match status" value="1"/>
</dbReference>
<keyword evidence="1" id="KW-0547">Nucleotide-binding</keyword>
<comment type="function">
    <text evidence="1">Catalyzes the specific phosphorylation of 1,6-anhydro-N-acetylmuramic acid (anhMurNAc) with the simultaneous cleavage of the 1,6-anhydro ring, generating MurNAc-6-P. Is required for the utilization of anhMurNAc either imported from the medium or derived from its own cell wall murein, and thus plays a role in cell wall recycling.</text>
</comment>
<accession>A0A2A2AT39</accession>
<dbReference type="EC" id="2.7.1.170" evidence="1"/>
<keyword evidence="1" id="KW-0119">Carbohydrate metabolism</keyword>
<dbReference type="HAMAP" id="MF_01270">
    <property type="entry name" value="AnhMurNAc_kinase"/>
    <property type="match status" value="1"/>
</dbReference>
<dbReference type="EMBL" id="NSJD01000003">
    <property type="protein sequence ID" value="PAT40917.1"/>
    <property type="molecule type" value="Genomic_DNA"/>
</dbReference>
<dbReference type="Proteomes" id="UP000218644">
    <property type="component" value="Unassembled WGS sequence"/>
</dbReference>
<dbReference type="AlphaFoldDB" id="A0A2A2AT39"/>
<name>A0A2A2AT39_9BURK</name>